<reference evidence="1 2" key="1">
    <citation type="journal article" date="2018" name="Front. Plant Sci.">
        <title>Red Clover (Trifolium pratense) and Zigzag Clover (T. medium) - A Picture of Genomic Similarities and Differences.</title>
        <authorList>
            <person name="Dluhosova J."/>
            <person name="Istvanek J."/>
            <person name="Nedelnik J."/>
            <person name="Repkova J."/>
        </authorList>
    </citation>
    <scope>NUCLEOTIDE SEQUENCE [LARGE SCALE GENOMIC DNA]</scope>
    <source>
        <strain evidence="2">cv. 10/8</strain>
        <tissue evidence="1">Leaf</tissue>
    </source>
</reference>
<comment type="caution">
    <text evidence="1">The sequence shown here is derived from an EMBL/GenBank/DDBJ whole genome shotgun (WGS) entry which is preliminary data.</text>
</comment>
<protein>
    <submittedName>
        <fullName evidence="1">Uncharacterized protein</fullName>
    </submittedName>
</protein>
<feature type="non-terminal residue" evidence="1">
    <location>
        <position position="46"/>
    </location>
</feature>
<dbReference type="AlphaFoldDB" id="A0A392SNJ9"/>
<organism evidence="1 2">
    <name type="scientific">Trifolium medium</name>
    <dbReference type="NCBI Taxonomy" id="97028"/>
    <lineage>
        <taxon>Eukaryota</taxon>
        <taxon>Viridiplantae</taxon>
        <taxon>Streptophyta</taxon>
        <taxon>Embryophyta</taxon>
        <taxon>Tracheophyta</taxon>
        <taxon>Spermatophyta</taxon>
        <taxon>Magnoliopsida</taxon>
        <taxon>eudicotyledons</taxon>
        <taxon>Gunneridae</taxon>
        <taxon>Pentapetalae</taxon>
        <taxon>rosids</taxon>
        <taxon>fabids</taxon>
        <taxon>Fabales</taxon>
        <taxon>Fabaceae</taxon>
        <taxon>Papilionoideae</taxon>
        <taxon>50 kb inversion clade</taxon>
        <taxon>NPAAA clade</taxon>
        <taxon>Hologalegina</taxon>
        <taxon>IRL clade</taxon>
        <taxon>Trifolieae</taxon>
        <taxon>Trifolium</taxon>
    </lineage>
</organism>
<name>A0A392SNJ9_9FABA</name>
<dbReference type="EMBL" id="LXQA010416921">
    <property type="protein sequence ID" value="MCI50453.1"/>
    <property type="molecule type" value="Genomic_DNA"/>
</dbReference>
<accession>A0A392SNJ9</accession>
<keyword evidence="2" id="KW-1185">Reference proteome</keyword>
<evidence type="ECO:0000313" key="2">
    <source>
        <dbReference type="Proteomes" id="UP000265520"/>
    </source>
</evidence>
<evidence type="ECO:0000313" key="1">
    <source>
        <dbReference type="EMBL" id="MCI50453.1"/>
    </source>
</evidence>
<sequence>MSCLRWIPSWYDAVAGDRLSVLVLPSCYDGEHRGAMLTSAVDLFFL</sequence>
<dbReference type="Proteomes" id="UP000265520">
    <property type="component" value="Unassembled WGS sequence"/>
</dbReference>
<proteinExistence type="predicted"/>